<feature type="domain" description="FRG" evidence="1">
    <location>
        <begin position="14"/>
        <end position="109"/>
    </location>
</feature>
<keyword evidence="3" id="KW-1185">Reference proteome</keyword>
<dbReference type="InterPro" id="IPR014966">
    <property type="entry name" value="FRG-dom"/>
</dbReference>
<evidence type="ECO:0000313" key="2">
    <source>
        <dbReference type="EMBL" id="MRH21159.1"/>
    </source>
</evidence>
<name>A0A844BEY3_9RHOB</name>
<sequence length="278" mass="32164">MSEYLGVVLKDQPQEKVVAYRGHSDHTFKLQPRVFRHKKSKQHEERILSELLTESPDDFKDDRTVFEQLVRAQHYDLPTRLLDVTLNPLVALYFATRESIHSGNDGEVIQFIISPERAKLFDSDTVSCISNVARLSYDEKNELFKFLNAASGKGGISALDINDFNKRDDVKRLVQFIRVEKPYFQNTVRPIDLRRFIFVTPKRNNKRVLAQSGAFIIAGLLRSVGDESSRALEINRIRINSQHKDEILRDLDKLNINERTMFPEVENAARYITKKITS</sequence>
<dbReference type="SMART" id="SM00901">
    <property type="entry name" value="FRG"/>
    <property type="match status" value="1"/>
</dbReference>
<proteinExistence type="predicted"/>
<reference evidence="2 3" key="1">
    <citation type="submission" date="2019-11" db="EMBL/GenBank/DDBJ databases">
        <title>Draft Whole-Genome sequence of the marine photosynthetic bacterium Rhodovulum strictum DSM 11289.</title>
        <authorList>
            <person name="Kyndt J.A."/>
            <person name="Meyer T.E."/>
        </authorList>
    </citation>
    <scope>NUCLEOTIDE SEQUENCE [LARGE SCALE GENOMIC DNA]</scope>
    <source>
        <strain evidence="2 3">DSM 11289</strain>
    </source>
</reference>
<gene>
    <name evidence="2" type="ORF">GH815_09145</name>
</gene>
<dbReference type="Proteomes" id="UP000466730">
    <property type="component" value="Unassembled WGS sequence"/>
</dbReference>
<dbReference type="Pfam" id="PF08867">
    <property type="entry name" value="FRG"/>
    <property type="match status" value="1"/>
</dbReference>
<dbReference type="EMBL" id="WJPO01000012">
    <property type="protein sequence ID" value="MRH21159.1"/>
    <property type="molecule type" value="Genomic_DNA"/>
</dbReference>
<protein>
    <submittedName>
        <fullName evidence="2">FRG domain-containing protein</fullName>
    </submittedName>
</protein>
<evidence type="ECO:0000259" key="1">
    <source>
        <dbReference type="SMART" id="SM00901"/>
    </source>
</evidence>
<organism evidence="2 3">
    <name type="scientific">Rhodovulum strictum</name>
    <dbReference type="NCBI Taxonomy" id="58314"/>
    <lineage>
        <taxon>Bacteria</taxon>
        <taxon>Pseudomonadati</taxon>
        <taxon>Pseudomonadota</taxon>
        <taxon>Alphaproteobacteria</taxon>
        <taxon>Rhodobacterales</taxon>
        <taxon>Paracoccaceae</taxon>
        <taxon>Rhodovulum</taxon>
    </lineage>
</organism>
<accession>A0A844BEY3</accession>
<comment type="caution">
    <text evidence="2">The sequence shown here is derived from an EMBL/GenBank/DDBJ whole genome shotgun (WGS) entry which is preliminary data.</text>
</comment>
<evidence type="ECO:0000313" key="3">
    <source>
        <dbReference type="Proteomes" id="UP000466730"/>
    </source>
</evidence>
<dbReference type="AlphaFoldDB" id="A0A844BEY3"/>